<evidence type="ECO:0000313" key="1">
    <source>
        <dbReference type="EMBL" id="MCE7507699.1"/>
    </source>
</evidence>
<evidence type="ECO:0000313" key="2">
    <source>
        <dbReference type="Proteomes" id="UP001107961"/>
    </source>
</evidence>
<dbReference type="KEGG" id="axe:P40_08355"/>
<dbReference type="Proteomes" id="UP001107961">
    <property type="component" value="Unassembled WGS sequence"/>
</dbReference>
<accession>A0A9Q3W2B3</accession>
<keyword evidence="2" id="KW-1185">Reference proteome</keyword>
<proteinExistence type="predicted"/>
<dbReference type="EMBL" id="JAJVKT010000003">
    <property type="protein sequence ID" value="MCE7507699.1"/>
    <property type="molecule type" value="Genomic_DNA"/>
</dbReference>
<protein>
    <submittedName>
        <fullName evidence="1">Uncharacterized protein</fullName>
    </submittedName>
</protein>
<dbReference type="AlphaFoldDB" id="A0A9Q3W2B3"/>
<dbReference type="RefSeq" id="WP_022996187.1">
    <property type="nucleotide sequence ID" value="NZ_CBDDTQ010000001.1"/>
</dbReference>
<gene>
    <name evidence="1" type="ORF">LZG35_03550</name>
</gene>
<reference evidence="1" key="1">
    <citation type="submission" date="2022-01" db="EMBL/GenBank/DDBJ databases">
        <authorList>
            <person name="Karlyshev A.V."/>
            <person name="Jaspars M."/>
        </authorList>
    </citation>
    <scope>NUCLEOTIDE SEQUENCE</scope>
    <source>
        <strain evidence="1">AGSA3-2</strain>
    </source>
</reference>
<comment type="caution">
    <text evidence="1">The sequence shown here is derived from an EMBL/GenBank/DDBJ whole genome shotgun (WGS) entry which is preliminary data.</text>
</comment>
<sequence>MKRNIKLEKLMNASLEFGEEVEYVCFHKNSIVVGFGGFDVKIYTNIGFDNGKGKMIRAYADFEERGVKGFEIALMIGKVVESVRCTEGEIMVALDGGFAVISISGEGESCEVHGDDFGVFIL</sequence>
<name>A0A9Q3W2B3_9GAMM</name>
<organism evidence="1 2">
    <name type="scientific">Alloalcanivorax xenomutans</name>
    <dbReference type="NCBI Taxonomy" id="1094342"/>
    <lineage>
        <taxon>Bacteria</taxon>
        <taxon>Pseudomonadati</taxon>
        <taxon>Pseudomonadota</taxon>
        <taxon>Gammaproteobacteria</taxon>
        <taxon>Oceanospirillales</taxon>
        <taxon>Alcanivoracaceae</taxon>
        <taxon>Alloalcanivorax</taxon>
    </lineage>
</organism>